<dbReference type="PANTHER" id="PTHR31848">
    <property type="match status" value="1"/>
</dbReference>
<feature type="region of interest" description="Disordered" evidence="6">
    <location>
        <begin position="153"/>
        <end position="173"/>
    </location>
</feature>
<dbReference type="GO" id="GO:0048705">
    <property type="term" value="P:skeletal system morphogenesis"/>
    <property type="evidence" value="ECO:0007669"/>
    <property type="project" value="TreeGrafter"/>
</dbReference>
<evidence type="ECO:0000256" key="4">
    <source>
        <dbReference type="ARBA" id="ARBA00022490"/>
    </source>
</evidence>
<keyword evidence="5" id="KW-0206">Cytoskeleton</keyword>
<reference evidence="7" key="1">
    <citation type="submission" date="2021-05" db="EMBL/GenBank/DDBJ databases">
        <authorList>
            <person name="Tigano A."/>
        </authorList>
    </citation>
    <scope>NUCLEOTIDE SEQUENCE</scope>
</reference>
<dbReference type="PANTHER" id="PTHR31848:SF0">
    <property type="entry name" value="REFILIN-A"/>
    <property type="match status" value="1"/>
</dbReference>
<dbReference type="GO" id="GO:0061572">
    <property type="term" value="P:actin filament bundle organization"/>
    <property type="evidence" value="ECO:0007669"/>
    <property type="project" value="InterPro"/>
</dbReference>
<evidence type="ECO:0000256" key="1">
    <source>
        <dbReference type="ARBA" id="ARBA00004245"/>
    </source>
</evidence>
<evidence type="ECO:0000256" key="2">
    <source>
        <dbReference type="ARBA" id="ARBA00009886"/>
    </source>
</evidence>
<dbReference type="GO" id="GO:0061182">
    <property type="term" value="P:negative regulation of chondrocyte development"/>
    <property type="evidence" value="ECO:0007669"/>
    <property type="project" value="TreeGrafter"/>
</dbReference>
<dbReference type="GO" id="GO:0031005">
    <property type="term" value="F:filamin binding"/>
    <property type="evidence" value="ECO:0007669"/>
    <property type="project" value="InterPro"/>
</dbReference>
<keyword evidence="8" id="KW-1185">Reference proteome</keyword>
<evidence type="ECO:0000256" key="6">
    <source>
        <dbReference type="SAM" id="MobiDB-lite"/>
    </source>
</evidence>
<dbReference type="EMBL" id="CAJRST010011112">
    <property type="protein sequence ID" value="CAG5920850.1"/>
    <property type="molecule type" value="Genomic_DNA"/>
</dbReference>
<dbReference type="Pfam" id="PF15068">
    <property type="entry name" value="FAM101"/>
    <property type="match status" value="1"/>
</dbReference>
<dbReference type="GO" id="GO:0032432">
    <property type="term" value="C:actin filament bundle"/>
    <property type="evidence" value="ECO:0007669"/>
    <property type="project" value="TreeGrafter"/>
</dbReference>
<organism evidence="7 8">
    <name type="scientific">Menidia menidia</name>
    <name type="common">Atlantic silverside</name>
    <dbReference type="NCBI Taxonomy" id="238744"/>
    <lineage>
        <taxon>Eukaryota</taxon>
        <taxon>Metazoa</taxon>
        <taxon>Chordata</taxon>
        <taxon>Craniata</taxon>
        <taxon>Vertebrata</taxon>
        <taxon>Euteleostomi</taxon>
        <taxon>Actinopterygii</taxon>
        <taxon>Neopterygii</taxon>
        <taxon>Teleostei</taxon>
        <taxon>Neoteleostei</taxon>
        <taxon>Acanthomorphata</taxon>
        <taxon>Ovalentaria</taxon>
        <taxon>Atherinomorphae</taxon>
        <taxon>Atheriniformes</taxon>
        <taxon>Atherinopsidae</taxon>
        <taxon>Menidiinae</taxon>
        <taxon>Menidia</taxon>
    </lineage>
</organism>
<dbReference type="InterPro" id="IPR028215">
    <property type="entry name" value="Refilin"/>
</dbReference>
<protein>
    <submittedName>
        <fullName evidence="7">(Atlantic silverside) hypothetical protein</fullName>
    </submittedName>
</protein>
<evidence type="ECO:0000313" key="7">
    <source>
        <dbReference type="EMBL" id="CAG5920850.1"/>
    </source>
</evidence>
<dbReference type="Proteomes" id="UP000677803">
    <property type="component" value="Unassembled WGS sequence"/>
</dbReference>
<name>A0A8S4B535_9TELE</name>
<accession>A0A8S4B535</accession>
<comment type="similarity">
    <text evidence="2">Belongs to the Refilin family.</text>
</comment>
<proteinExistence type="inferred from homology"/>
<comment type="subcellular location">
    <subcellularLocation>
        <location evidence="1">Cytoplasm</location>
        <location evidence="1">Cytoskeleton</location>
    </subcellularLocation>
</comment>
<evidence type="ECO:0000256" key="5">
    <source>
        <dbReference type="ARBA" id="ARBA00023212"/>
    </source>
</evidence>
<dbReference type="AlphaFoldDB" id="A0A8S4B535"/>
<keyword evidence="4" id="KW-0963">Cytoplasm</keyword>
<dbReference type="OrthoDB" id="9946281at2759"/>
<comment type="subunit">
    <text evidence="3">Interacts with FLNA and FLNB.</text>
</comment>
<dbReference type="GO" id="GO:1900158">
    <property type="term" value="P:negative regulation of bone mineralization involved in bone maturation"/>
    <property type="evidence" value="ECO:0007669"/>
    <property type="project" value="TreeGrafter"/>
</dbReference>
<evidence type="ECO:0000256" key="3">
    <source>
        <dbReference type="ARBA" id="ARBA00011189"/>
    </source>
</evidence>
<gene>
    <name evidence="7" type="ORF">MMEN_LOCUS10329</name>
</gene>
<comment type="caution">
    <text evidence="7">The sequence shown here is derived from an EMBL/GenBank/DDBJ whole genome shotgun (WGS) entry which is preliminary data.</text>
</comment>
<sequence>MLGAAALPFTTAHPPTAQGLDKGPHCTHNSLHHGGKQASTIGGKRERRKRRERRERARPCRLSVEVVQIMRVGLDPAFPTRRNPKPEFKREKRLSLSGLFLVSAQQLGALQGKAKKKKNLSARLGLRCFFFTRAVPEMVGHLHLQAMDDSLKGKNREGLLDSPDSGLPPSPSPPFCSLSPALVESRSASCTTPVESQHGYYKKESREGKLLPYLLLNSTGAEPKIRRHPVFFGESIEVNPKPEQEIKCNSEVKYDSDKHYRDRVLCAPVPTPTAFSETVVAVRNCTWRSYKSQVYLEPRQRPVSYQSTTIIYPKHAKNTYRTTLSYSASGSRRWFVSTVQLESSEDTSPCIIYTEDL</sequence>
<evidence type="ECO:0000313" key="8">
    <source>
        <dbReference type="Proteomes" id="UP000677803"/>
    </source>
</evidence>
<feature type="region of interest" description="Disordered" evidence="6">
    <location>
        <begin position="1"/>
        <end position="58"/>
    </location>
</feature>